<evidence type="ECO:0000313" key="2">
    <source>
        <dbReference type="Proteomes" id="UP001055811"/>
    </source>
</evidence>
<gene>
    <name evidence="1" type="ORF">L2E82_13938</name>
</gene>
<protein>
    <submittedName>
        <fullName evidence="1">Uncharacterized protein</fullName>
    </submittedName>
</protein>
<organism evidence="1 2">
    <name type="scientific">Cichorium intybus</name>
    <name type="common">Chicory</name>
    <dbReference type="NCBI Taxonomy" id="13427"/>
    <lineage>
        <taxon>Eukaryota</taxon>
        <taxon>Viridiplantae</taxon>
        <taxon>Streptophyta</taxon>
        <taxon>Embryophyta</taxon>
        <taxon>Tracheophyta</taxon>
        <taxon>Spermatophyta</taxon>
        <taxon>Magnoliopsida</taxon>
        <taxon>eudicotyledons</taxon>
        <taxon>Gunneridae</taxon>
        <taxon>Pentapetalae</taxon>
        <taxon>asterids</taxon>
        <taxon>campanulids</taxon>
        <taxon>Asterales</taxon>
        <taxon>Asteraceae</taxon>
        <taxon>Cichorioideae</taxon>
        <taxon>Cichorieae</taxon>
        <taxon>Cichoriinae</taxon>
        <taxon>Cichorium</taxon>
    </lineage>
</organism>
<dbReference type="EMBL" id="CM042011">
    <property type="protein sequence ID" value="KAI3763940.1"/>
    <property type="molecule type" value="Genomic_DNA"/>
</dbReference>
<name>A0ACB9EZ75_CICIN</name>
<dbReference type="Proteomes" id="UP001055811">
    <property type="component" value="Linkage Group LG03"/>
</dbReference>
<sequence>MKVQRQSLDRISALPQDTIENILSLMPIRDALRTSILSKKWRYCWTRMPKLVFNDALVGVPSDIEEMNKYKLVNAIFHVLLLHRGPISEIRICVVDTEISYAIDQMILHLSRRKNIKKLFLGIYEYYTLPRSFFSWQGLEHLVLLYCDFEPPLMFNGFSMLKTLIFHEVYITANMLRRFLTGCPLLEEFALLGYKQATFSRANKCTFLELFKCLPTIQVVNISRIYTKRFAAGGMSQKLPNSLVHLKILILAVCFQKQDELSSVLCVISSSPNLEKIELEVNLDLKDAYSGLKLDNLKELEITSFRNYAPEMEFVKLIMAKSPVLEKARLEIPSNVFVYEELKMLRDFLHLPFPRASPAAKFIIERPKY</sequence>
<reference evidence="2" key="1">
    <citation type="journal article" date="2022" name="Mol. Ecol. Resour.">
        <title>The genomes of chicory, endive, great burdock and yacon provide insights into Asteraceae palaeo-polyploidization history and plant inulin production.</title>
        <authorList>
            <person name="Fan W."/>
            <person name="Wang S."/>
            <person name="Wang H."/>
            <person name="Wang A."/>
            <person name="Jiang F."/>
            <person name="Liu H."/>
            <person name="Zhao H."/>
            <person name="Xu D."/>
            <person name="Zhang Y."/>
        </authorList>
    </citation>
    <scope>NUCLEOTIDE SEQUENCE [LARGE SCALE GENOMIC DNA]</scope>
    <source>
        <strain evidence="2">cv. Punajuju</strain>
    </source>
</reference>
<accession>A0ACB9EZ75</accession>
<proteinExistence type="predicted"/>
<comment type="caution">
    <text evidence="1">The sequence shown here is derived from an EMBL/GenBank/DDBJ whole genome shotgun (WGS) entry which is preliminary data.</text>
</comment>
<keyword evidence="2" id="KW-1185">Reference proteome</keyword>
<reference evidence="1 2" key="2">
    <citation type="journal article" date="2022" name="Mol. Ecol. Resour.">
        <title>The genomes of chicory, endive, great burdock and yacon provide insights into Asteraceae paleo-polyploidization history and plant inulin production.</title>
        <authorList>
            <person name="Fan W."/>
            <person name="Wang S."/>
            <person name="Wang H."/>
            <person name="Wang A."/>
            <person name="Jiang F."/>
            <person name="Liu H."/>
            <person name="Zhao H."/>
            <person name="Xu D."/>
            <person name="Zhang Y."/>
        </authorList>
    </citation>
    <scope>NUCLEOTIDE SEQUENCE [LARGE SCALE GENOMIC DNA]</scope>
    <source>
        <strain evidence="2">cv. Punajuju</strain>
        <tissue evidence="1">Leaves</tissue>
    </source>
</reference>
<evidence type="ECO:0000313" key="1">
    <source>
        <dbReference type="EMBL" id="KAI3763940.1"/>
    </source>
</evidence>